<feature type="transmembrane region" description="Helical" evidence="6">
    <location>
        <begin position="46"/>
        <end position="69"/>
    </location>
</feature>
<evidence type="ECO:0000259" key="7">
    <source>
        <dbReference type="Pfam" id="PF20684"/>
    </source>
</evidence>
<accession>A0A7R7XY41</accession>
<keyword evidence="2 6" id="KW-0812">Transmembrane</keyword>
<evidence type="ECO:0000256" key="5">
    <source>
        <dbReference type="ARBA" id="ARBA00038359"/>
    </source>
</evidence>
<evidence type="ECO:0000256" key="6">
    <source>
        <dbReference type="SAM" id="Phobius"/>
    </source>
</evidence>
<feature type="transmembrane region" description="Helical" evidence="6">
    <location>
        <begin position="121"/>
        <end position="143"/>
    </location>
</feature>
<dbReference type="InterPro" id="IPR052337">
    <property type="entry name" value="SAT4-like"/>
</dbReference>
<dbReference type="GO" id="GO:0016020">
    <property type="term" value="C:membrane"/>
    <property type="evidence" value="ECO:0007669"/>
    <property type="project" value="UniProtKB-SubCell"/>
</dbReference>
<gene>
    <name evidence="8" type="ORF">APUU_71182A</name>
</gene>
<reference evidence="8" key="2">
    <citation type="submission" date="2021-02" db="EMBL/GenBank/DDBJ databases">
        <title>Aspergillus puulaauensis MK2 genome sequence.</title>
        <authorList>
            <person name="Futagami T."/>
            <person name="Mori K."/>
            <person name="Kadooka C."/>
            <person name="Tanaka T."/>
        </authorList>
    </citation>
    <scope>NUCLEOTIDE SEQUENCE</scope>
    <source>
        <strain evidence="8">MK2</strain>
    </source>
</reference>
<evidence type="ECO:0000313" key="8">
    <source>
        <dbReference type="EMBL" id="BCS29612.1"/>
    </source>
</evidence>
<dbReference type="GeneID" id="64979609"/>
<sequence>MLYLTDRSKDVFAVTIVMLCLSLVSVGLRCFVRLRLIKAFAWDDGVMVLAVGLNIALSISSLIGVGYGIGKKNKDISPADIPKALLCFWLCEVIYILTCMAGKISIAMTILRVTVERSHRIILFLAIIVTLAIGLMTWFIILLQCLPVSHFWNPGGGGSCLDVNVITSTAYVYSVFTAACDFTLGILPIAIVWNLRKSLQTKIAVAALLGLGCLASTAVLIRIPFVPEFKSADLLYGATQILLLSVIETGIGITAASLTTLRPLFRPFRDESPSNSQTSTNINICRTLWPGLLFGPRIDRKTPDATAISAEQQENDCISDRRDSPNWTSANDVDMGILFERWWTPNGV</sequence>
<dbReference type="RefSeq" id="XP_041561798.1">
    <property type="nucleotide sequence ID" value="XM_041696138.1"/>
</dbReference>
<proteinExistence type="inferred from homology"/>
<protein>
    <recommendedName>
        <fullName evidence="7">Rhodopsin domain-containing protein</fullName>
    </recommendedName>
</protein>
<evidence type="ECO:0000256" key="1">
    <source>
        <dbReference type="ARBA" id="ARBA00004141"/>
    </source>
</evidence>
<comment type="subcellular location">
    <subcellularLocation>
        <location evidence="1">Membrane</location>
        <topology evidence="1">Multi-pass membrane protein</topology>
    </subcellularLocation>
</comment>
<feature type="transmembrane region" description="Helical" evidence="6">
    <location>
        <begin position="12"/>
        <end position="34"/>
    </location>
</feature>
<comment type="similarity">
    <text evidence="5">Belongs to the SAT4 family.</text>
</comment>
<evidence type="ECO:0000256" key="3">
    <source>
        <dbReference type="ARBA" id="ARBA00022989"/>
    </source>
</evidence>
<dbReference type="InterPro" id="IPR049326">
    <property type="entry name" value="Rhodopsin_dom_fungi"/>
</dbReference>
<reference evidence="8" key="1">
    <citation type="submission" date="2021-01" db="EMBL/GenBank/DDBJ databases">
        <authorList>
            <consortium name="Aspergillus puulaauensis MK2 genome sequencing consortium"/>
            <person name="Kazuki M."/>
            <person name="Futagami T."/>
        </authorList>
    </citation>
    <scope>NUCLEOTIDE SEQUENCE</scope>
    <source>
        <strain evidence="8">MK2</strain>
    </source>
</reference>
<feature type="transmembrane region" description="Helical" evidence="6">
    <location>
        <begin position="81"/>
        <end position="100"/>
    </location>
</feature>
<dbReference type="PANTHER" id="PTHR33048">
    <property type="entry name" value="PTH11-LIKE INTEGRAL MEMBRANE PROTEIN (AFU_ORTHOLOGUE AFUA_5G11245)"/>
    <property type="match status" value="1"/>
</dbReference>
<dbReference type="Proteomes" id="UP000654913">
    <property type="component" value="Chromosome 7"/>
</dbReference>
<feature type="transmembrane region" description="Helical" evidence="6">
    <location>
        <begin position="205"/>
        <end position="225"/>
    </location>
</feature>
<evidence type="ECO:0000256" key="2">
    <source>
        <dbReference type="ARBA" id="ARBA00022692"/>
    </source>
</evidence>
<dbReference type="PANTHER" id="PTHR33048:SF140">
    <property type="entry name" value="ATPASE, PUTATIVE (EUROFUNG)-RELATED"/>
    <property type="match status" value="1"/>
</dbReference>
<dbReference type="EMBL" id="AP024449">
    <property type="protein sequence ID" value="BCS29612.1"/>
    <property type="molecule type" value="Genomic_DNA"/>
</dbReference>
<name>A0A7R7XY41_9EURO</name>
<dbReference type="KEGG" id="apuu:APUU_71182A"/>
<feature type="domain" description="Rhodopsin" evidence="7">
    <location>
        <begin position="28"/>
        <end position="266"/>
    </location>
</feature>
<evidence type="ECO:0000313" key="9">
    <source>
        <dbReference type="Proteomes" id="UP000654913"/>
    </source>
</evidence>
<feature type="transmembrane region" description="Helical" evidence="6">
    <location>
        <begin position="171"/>
        <end position="193"/>
    </location>
</feature>
<dbReference type="Pfam" id="PF20684">
    <property type="entry name" value="Fung_rhodopsin"/>
    <property type="match status" value="1"/>
</dbReference>
<keyword evidence="3 6" id="KW-1133">Transmembrane helix</keyword>
<feature type="transmembrane region" description="Helical" evidence="6">
    <location>
        <begin position="237"/>
        <end position="261"/>
    </location>
</feature>
<keyword evidence="9" id="KW-1185">Reference proteome</keyword>
<keyword evidence="4 6" id="KW-0472">Membrane</keyword>
<dbReference type="AlphaFoldDB" id="A0A7R7XY41"/>
<evidence type="ECO:0000256" key="4">
    <source>
        <dbReference type="ARBA" id="ARBA00023136"/>
    </source>
</evidence>
<organism evidence="8 9">
    <name type="scientific">Aspergillus puulaauensis</name>
    <dbReference type="NCBI Taxonomy" id="1220207"/>
    <lineage>
        <taxon>Eukaryota</taxon>
        <taxon>Fungi</taxon>
        <taxon>Dikarya</taxon>
        <taxon>Ascomycota</taxon>
        <taxon>Pezizomycotina</taxon>
        <taxon>Eurotiomycetes</taxon>
        <taxon>Eurotiomycetidae</taxon>
        <taxon>Eurotiales</taxon>
        <taxon>Aspergillaceae</taxon>
        <taxon>Aspergillus</taxon>
    </lineage>
</organism>
<dbReference type="OrthoDB" id="3897607at2759"/>